<organism evidence="2 3">
    <name type="scientific">Shewanella surugensis</name>
    <dbReference type="NCBI Taxonomy" id="212020"/>
    <lineage>
        <taxon>Bacteria</taxon>
        <taxon>Pseudomonadati</taxon>
        <taxon>Pseudomonadota</taxon>
        <taxon>Gammaproteobacteria</taxon>
        <taxon>Alteromonadales</taxon>
        <taxon>Shewanellaceae</taxon>
        <taxon>Shewanella</taxon>
    </lineage>
</organism>
<dbReference type="InterPro" id="IPR051531">
    <property type="entry name" value="N-acetyltransferase"/>
</dbReference>
<dbReference type="EMBL" id="JAKIKS010000173">
    <property type="protein sequence ID" value="MCL1127550.1"/>
    <property type="molecule type" value="Genomic_DNA"/>
</dbReference>
<dbReference type="Gene3D" id="3.40.630.30">
    <property type="match status" value="1"/>
</dbReference>
<dbReference type="Pfam" id="PF13302">
    <property type="entry name" value="Acetyltransf_3"/>
    <property type="match status" value="1"/>
</dbReference>
<dbReference type="SUPFAM" id="SSF55729">
    <property type="entry name" value="Acyl-CoA N-acyltransferases (Nat)"/>
    <property type="match status" value="1"/>
</dbReference>
<evidence type="ECO:0000313" key="3">
    <source>
        <dbReference type="Proteomes" id="UP001203423"/>
    </source>
</evidence>
<reference evidence="2 3" key="1">
    <citation type="submission" date="2022-01" db="EMBL/GenBank/DDBJ databases">
        <title>Whole genome-based taxonomy of the Shewanellaceae.</title>
        <authorList>
            <person name="Martin-Rodriguez A.J."/>
        </authorList>
    </citation>
    <scope>NUCLEOTIDE SEQUENCE [LARGE SCALE GENOMIC DNA]</scope>
    <source>
        <strain evidence="2 3">DSM 17177</strain>
    </source>
</reference>
<dbReference type="PANTHER" id="PTHR43792:SF1">
    <property type="entry name" value="N-ACETYLTRANSFERASE DOMAIN-CONTAINING PROTEIN"/>
    <property type="match status" value="1"/>
</dbReference>
<protein>
    <submittedName>
        <fullName evidence="2">GNAT family N-acetyltransferase</fullName>
    </submittedName>
</protein>
<feature type="domain" description="N-acetyltransferase" evidence="1">
    <location>
        <begin position="10"/>
        <end position="166"/>
    </location>
</feature>
<sequence>MNISISSERLTFRLLHKNDIKYMFLLSSDPDVMQFFPSGVLNLKETQDRLDSFLRGYDEHNLPVFLLFDQKTGGFVGRAGFSLINNIEVEVGYVLQKKYWKQGFATEALEALLLWSKDNVDFNKIIAMAPTDHVASHGVMKKCGMIYCKEDLAYGVPCTFYQKINQ</sequence>
<dbReference type="PANTHER" id="PTHR43792">
    <property type="entry name" value="GNAT FAMILY, PUTATIVE (AFU_ORTHOLOGUE AFUA_3G00765)-RELATED-RELATED"/>
    <property type="match status" value="1"/>
</dbReference>
<evidence type="ECO:0000313" key="2">
    <source>
        <dbReference type="EMBL" id="MCL1127550.1"/>
    </source>
</evidence>
<dbReference type="InterPro" id="IPR000182">
    <property type="entry name" value="GNAT_dom"/>
</dbReference>
<evidence type="ECO:0000259" key="1">
    <source>
        <dbReference type="PROSITE" id="PS51186"/>
    </source>
</evidence>
<dbReference type="RefSeq" id="WP_248942990.1">
    <property type="nucleotide sequence ID" value="NZ_JAKIKS010000173.1"/>
</dbReference>
<comment type="caution">
    <text evidence="2">The sequence shown here is derived from an EMBL/GenBank/DDBJ whole genome shotgun (WGS) entry which is preliminary data.</text>
</comment>
<name>A0ABT0LIQ0_9GAMM</name>
<accession>A0ABT0LIQ0</accession>
<gene>
    <name evidence="2" type="ORF">L2764_24525</name>
</gene>
<proteinExistence type="predicted"/>
<dbReference type="InterPro" id="IPR016181">
    <property type="entry name" value="Acyl_CoA_acyltransferase"/>
</dbReference>
<dbReference type="PROSITE" id="PS51186">
    <property type="entry name" value="GNAT"/>
    <property type="match status" value="1"/>
</dbReference>
<dbReference type="Proteomes" id="UP001203423">
    <property type="component" value="Unassembled WGS sequence"/>
</dbReference>
<keyword evidence="3" id="KW-1185">Reference proteome</keyword>